<feature type="region of interest" description="Disordered" evidence="1">
    <location>
        <begin position="138"/>
        <end position="161"/>
    </location>
</feature>
<sequence>MTDDNEDVLRLAREIADAYRNGNAPPARTRRPIRRNAPARRPGREDGVALGDVLGEMVRNQGWNDRLAASRVFSDWASIVGPEVAQHCKVDHFTDGVVYLETSSTAWAKELKMLAPRLVAKLNEELGDGQVLRIDVRGPQAPSWKKGRRSVKGRGPRDTYG</sequence>
<feature type="region of interest" description="Disordered" evidence="1">
    <location>
        <begin position="20"/>
        <end position="46"/>
    </location>
</feature>
<organism evidence="2 3">
    <name type="scientific">Aeromicrobium choanae</name>
    <dbReference type="NCBI Taxonomy" id="1736691"/>
    <lineage>
        <taxon>Bacteria</taxon>
        <taxon>Bacillati</taxon>
        <taxon>Actinomycetota</taxon>
        <taxon>Actinomycetes</taxon>
        <taxon>Propionibacteriales</taxon>
        <taxon>Nocardioidaceae</taxon>
        <taxon>Aeromicrobium</taxon>
    </lineage>
</organism>
<protein>
    <submittedName>
        <fullName evidence="2">Predicted nucleic acid-binding protein, contains Zn-ribbon domain (Includes truncated derivatives)</fullName>
    </submittedName>
</protein>
<dbReference type="AlphaFoldDB" id="A0A1T4YZ43"/>
<proteinExistence type="predicted"/>
<dbReference type="Pfam" id="PF05258">
    <property type="entry name" value="DciA"/>
    <property type="match status" value="1"/>
</dbReference>
<evidence type="ECO:0000256" key="1">
    <source>
        <dbReference type="SAM" id="MobiDB-lite"/>
    </source>
</evidence>
<dbReference type="STRING" id="1736691.SAMN06295964_1549"/>
<gene>
    <name evidence="2" type="ORF">SAMN06295964_1549</name>
</gene>
<name>A0A1T4YZ43_9ACTN</name>
<feature type="compositionally biased region" description="Basic residues" evidence="1">
    <location>
        <begin position="28"/>
        <end position="38"/>
    </location>
</feature>
<keyword evidence="3" id="KW-1185">Reference proteome</keyword>
<dbReference type="RefSeq" id="WP_078699614.1">
    <property type="nucleotide sequence ID" value="NZ_LT796768.1"/>
</dbReference>
<reference evidence="3" key="1">
    <citation type="submission" date="2017-02" db="EMBL/GenBank/DDBJ databases">
        <authorList>
            <person name="Varghese N."/>
            <person name="Submissions S."/>
        </authorList>
    </citation>
    <scope>NUCLEOTIDE SEQUENCE [LARGE SCALE GENOMIC DNA]</scope>
    <source>
        <strain evidence="3">9H-4</strain>
    </source>
</reference>
<accession>A0A1T4YZ43</accession>
<feature type="compositionally biased region" description="Basic residues" evidence="1">
    <location>
        <begin position="145"/>
        <end position="154"/>
    </location>
</feature>
<dbReference type="PANTHER" id="PTHR36456">
    <property type="entry name" value="UPF0232 PROTEIN SCO3875"/>
    <property type="match status" value="1"/>
</dbReference>
<dbReference type="Proteomes" id="UP000191040">
    <property type="component" value="Chromosome I"/>
</dbReference>
<dbReference type="InterPro" id="IPR007922">
    <property type="entry name" value="DciA-like"/>
</dbReference>
<evidence type="ECO:0000313" key="2">
    <source>
        <dbReference type="EMBL" id="SKB07034.1"/>
    </source>
</evidence>
<evidence type="ECO:0000313" key="3">
    <source>
        <dbReference type="Proteomes" id="UP000191040"/>
    </source>
</evidence>
<dbReference type="EMBL" id="LT796768">
    <property type="protein sequence ID" value="SKB07034.1"/>
    <property type="molecule type" value="Genomic_DNA"/>
</dbReference>
<dbReference type="PANTHER" id="PTHR36456:SF1">
    <property type="entry name" value="UPF0232 PROTEIN SCO3875"/>
    <property type="match status" value="1"/>
</dbReference>